<gene>
    <name evidence="2" type="ORF">C8Q69DRAFT_477679</name>
</gene>
<feature type="compositionally biased region" description="Basic and acidic residues" evidence="1">
    <location>
        <begin position="178"/>
        <end position="190"/>
    </location>
</feature>
<feature type="region of interest" description="Disordered" evidence="1">
    <location>
        <begin position="92"/>
        <end position="200"/>
    </location>
</feature>
<sequence length="200" mass="21659">MPRRVSTQSASSTESLTGPSASCSSKTFYTASILVPITLPKSKSFVPTFHSCLISRTYALDLCVSYYTPNANLIAPSSSLRVPIQITCERRDRSIGQDDTEAEVDAENDEEEDVFRPRRIGLPNPGSLDGSGSLSDISDNTSRSLERADPPGYSDATSTPRIWGRPNGQTLAACSSTPRDDENRRPEEKTGAMAMLLPPV</sequence>
<keyword evidence="3" id="KW-1185">Reference proteome</keyword>
<evidence type="ECO:0000313" key="2">
    <source>
        <dbReference type="EMBL" id="RWQ92597.1"/>
    </source>
</evidence>
<dbReference type="AlphaFoldDB" id="A0A443HLA6"/>
<dbReference type="GeneID" id="39600617"/>
<protein>
    <submittedName>
        <fullName evidence="2">Uncharacterized protein</fullName>
    </submittedName>
</protein>
<comment type="caution">
    <text evidence="2">The sequence shown here is derived from an EMBL/GenBank/DDBJ whole genome shotgun (WGS) entry which is preliminary data.</text>
</comment>
<dbReference type="PANTHER" id="PTHR31904:SF1">
    <property type="entry name" value="BYPASS OF STOP CODON PROTEIN 5-RELATED"/>
    <property type="match status" value="1"/>
</dbReference>
<name>A0A443HLA6_BYSSP</name>
<feature type="region of interest" description="Disordered" evidence="1">
    <location>
        <begin position="1"/>
        <end position="23"/>
    </location>
</feature>
<evidence type="ECO:0000256" key="1">
    <source>
        <dbReference type="SAM" id="MobiDB-lite"/>
    </source>
</evidence>
<organism evidence="2 3">
    <name type="scientific">Byssochlamys spectabilis</name>
    <name type="common">Paecilomyces variotii</name>
    <dbReference type="NCBI Taxonomy" id="264951"/>
    <lineage>
        <taxon>Eukaryota</taxon>
        <taxon>Fungi</taxon>
        <taxon>Dikarya</taxon>
        <taxon>Ascomycota</taxon>
        <taxon>Pezizomycotina</taxon>
        <taxon>Eurotiomycetes</taxon>
        <taxon>Eurotiomycetidae</taxon>
        <taxon>Eurotiales</taxon>
        <taxon>Thermoascaceae</taxon>
        <taxon>Paecilomyces</taxon>
    </lineage>
</organism>
<feature type="compositionally biased region" description="Low complexity" evidence="1">
    <location>
        <begin position="121"/>
        <end position="140"/>
    </location>
</feature>
<accession>A0A443HLA6</accession>
<dbReference type="EMBL" id="RCNU01000012">
    <property type="protein sequence ID" value="RWQ92597.1"/>
    <property type="molecule type" value="Genomic_DNA"/>
</dbReference>
<evidence type="ECO:0000313" key="3">
    <source>
        <dbReference type="Proteomes" id="UP000283841"/>
    </source>
</evidence>
<dbReference type="InterPro" id="IPR039634">
    <property type="entry name" value="Bul1-like"/>
</dbReference>
<proteinExistence type="predicted"/>
<dbReference type="STRING" id="264951.A0A443HLA6"/>
<reference evidence="2 3" key="1">
    <citation type="journal article" date="2018" name="Front. Microbiol.">
        <title>Genomic and genetic insights into a cosmopolitan fungus, Paecilomyces variotii (Eurotiales).</title>
        <authorList>
            <person name="Urquhart A.S."/>
            <person name="Mondo S.J."/>
            <person name="Makela M.R."/>
            <person name="Hane J.K."/>
            <person name="Wiebenga A."/>
            <person name="He G."/>
            <person name="Mihaltcheva S."/>
            <person name="Pangilinan J."/>
            <person name="Lipzen A."/>
            <person name="Barry K."/>
            <person name="de Vries R.P."/>
            <person name="Grigoriev I.V."/>
            <person name="Idnurm A."/>
        </authorList>
    </citation>
    <scope>NUCLEOTIDE SEQUENCE [LARGE SCALE GENOMIC DNA]</scope>
    <source>
        <strain evidence="2 3">CBS 101075</strain>
    </source>
</reference>
<dbReference type="RefSeq" id="XP_028482242.1">
    <property type="nucleotide sequence ID" value="XM_028631340.1"/>
</dbReference>
<dbReference type="PANTHER" id="PTHR31904">
    <property type="entry name" value="BYPASS OF STOP CODON PROTEIN 5-RELATED"/>
    <property type="match status" value="1"/>
</dbReference>
<feature type="compositionally biased region" description="Polar residues" evidence="1">
    <location>
        <begin position="167"/>
        <end position="177"/>
    </location>
</feature>
<dbReference type="VEuPathDB" id="FungiDB:C8Q69DRAFT_477679"/>
<feature type="compositionally biased region" description="Acidic residues" evidence="1">
    <location>
        <begin position="98"/>
        <end position="113"/>
    </location>
</feature>
<dbReference type="Proteomes" id="UP000283841">
    <property type="component" value="Unassembled WGS sequence"/>
</dbReference>